<feature type="signal peptide" evidence="9">
    <location>
        <begin position="1"/>
        <end position="20"/>
    </location>
</feature>
<feature type="chain" id="PRO_5036991924" evidence="9">
    <location>
        <begin position="21"/>
        <end position="126"/>
    </location>
</feature>
<evidence type="ECO:0000256" key="6">
    <source>
        <dbReference type="ARBA" id="ARBA00022982"/>
    </source>
</evidence>
<organism evidence="11 12">
    <name type="scientific">Inquilinus limosus</name>
    <dbReference type="NCBI Taxonomy" id="171674"/>
    <lineage>
        <taxon>Bacteria</taxon>
        <taxon>Pseudomonadati</taxon>
        <taxon>Pseudomonadota</taxon>
        <taxon>Alphaproteobacteria</taxon>
        <taxon>Rhodospirillales</taxon>
        <taxon>Rhodospirillaceae</taxon>
        <taxon>Inquilinus</taxon>
    </lineage>
</organism>
<dbReference type="GO" id="GO:0015979">
    <property type="term" value="P:photosynthesis"/>
    <property type="evidence" value="ECO:0007669"/>
    <property type="project" value="UniProtKB-KW"/>
</dbReference>
<evidence type="ECO:0000256" key="3">
    <source>
        <dbReference type="ARBA" id="ARBA00022531"/>
    </source>
</evidence>
<dbReference type="Gene3D" id="1.10.760.10">
    <property type="entry name" value="Cytochrome c-like domain"/>
    <property type="match status" value="1"/>
</dbReference>
<keyword evidence="6" id="KW-0249">Electron transport</keyword>
<keyword evidence="5 8" id="KW-0479">Metal-binding</keyword>
<dbReference type="PROSITE" id="PS51007">
    <property type="entry name" value="CYTC"/>
    <property type="match status" value="1"/>
</dbReference>
<evidence type="ECO:0000256" key="4">
    <source>
        <dbReference type="ARBA" id="ARBA00022617"/>
    </source>
</evidence>
<dbReference type="SUPFAM" id="SSF46626">
    <property type="entry name" value="Cytochrome c"/>
    <property type="match status" value="1"/>
</dbReference>
<gene>
    <name evidence="11" type="ORF">JF625_26230</name>
</gene>
<evidence type="ECO:0000256" key="5">
    <source>
        <dbReference type="ARBA" id="ARBA00022723"/>
    </source>
</evidence>
<comment type="function">
    <text evidence="1">Cytochrome c2 is found mainly in purple, non-sulfur, photosynthetic bacteria where it functions as the electron donor to the oxidized bacteriochlorophyll in the photophosphorylation pathway. However, it may also have a role in the respiratory chain and is found in some non-photosynthetic bacteria.</text>
</comment>
<dbReference type="PANTHER" id="PTHR11961">
    <property type="entry name" value="CYTOCHROME C"/>
    <property type="match status" value="1"/>
</dbReference>
<evidence type="ECO:0000259" key="10">
    <source>
        <dbReference type="PROSITE" id="PS51007"/>
    </source>
</evidence>
<dbReference type="AlphaFoldDB" id="A0A952KHN5"/>
<reference evidence="11" key="1">
    <citation type="submission" date="2020-06" db="EMBL/GenBank/DDBJ databases">
        <title>Stable isotope informed genome-resolved metagenomics uncovers potential trophic interactions in rhizosphere soil.</title>
        <authorList>
            <person name="Starr E.P."/>
            <person name="Shi S."/>
            <person name="Blazewicz S.J."/>
            <person name="Koch B.J."/>
            <person name="Probst A.J."/>
            <person name="Hungate B.A."/>
            <person name="Pett-Ridge J."/>
            <person name="Firestone M.K."/>
            <person name="Banfield J.F."/>
        </authorList>
    </citation>
    <scope>NUCLEOTIDE SEQUENCE</scope>
    <source>
        <strain evidence="11">YM_69_17</strain>
    </source>
</reference>
<dbReference type="InterPro" id="IPR002327">
    <property type="entry name" value="Cyt_c_1A/1B"/>
</dbReference>
<evidence type="ECO:0000313" key="11">
    <source>
        <dbReference type="EMBL" id="MBW8728630.1"/>
    </source>
</evidence>
<evidence type="ECO:0000313" key="12">
    <source>
        <dbReference type="Proteomes" id="UP000700706"/>
    </source>
</evidence>
<dbReference type="Pfam" id="PF00034">
    <property type="entry name" value="Cytochrom_C"/>
    <property type="match status" value="1"/>
</dbReference>
<sequence>MRVLALAAIAALALPMTAHAQDAAGDPAKGKQIFTRCQACHSVEAGTNKLGPSLHGVVGRASGTLEGFNYSDAMKNAHLTWDEATLDKYLAGPKALVPGTKMVFPGLPKEEDRLNVIAYLKQASAG</sequence>
<keyword evidence="9" id="KW-0732">Signal</keyword>
<dbReference type="GO" id="GO:0046872">
    <property type="term" value="F:metal ion binding"/>
    <property type="evidence" value="ECO:0007669"/>
    <property type="project" value="UniProtKB-KW"/>
</dbReference>
<keyword evidence="2" id="KW-0813">Transport</keyword>
<comment type="caution">
    <text evidence="11">The sequence shown here is derived from an EMBL/GenBank/DDBJ whole genome shotgun (WGS) entry which is preliminary data.</text>
</comment>
<dbReference type="GO" id="GO:0020037">
    <property type="term" value="F:heme binding"/>
    <property type="evidence" value="ECO:0007669"/>
    <property type="project" value="InterPro"/>
</dbReference>
<evidence type="ECO:0000256" key="9">
    <source>
        <dbReference type="SAM" id="SignalP"/>
    </source>
</evidence>
<evidence type="ECO:0000256" key="8">
    <source>
        <dbReference type="PROSITE-ProRule" id="PRU00433"/>
    </source>
</evidence>
<dbReference type="GO" id="GO:0009055">
    <property type="term" value="F:electron transfer activity"/>
    <property type="evidence" value="ECO:0007669"/>
    <property type="project" value="InterPro"/>
</dbReference>
<evidence type="ECO:0000256" key="2">
    <source>
        <dbReference type="ARBA" id="ARBA00022448"/>
    </source>
</evidence>
<proteinExistence type="predicted"/>
<dbReference type="PRINTS" id="PR00604">
    <property type="entry name" value="CYTCHRMECIAB"/>
</dbReference>
<name>A0A952KHN5_9PROT</name>
<evidence type="ECO:0000256" key="1">
    <source>
        <dbReference type="ARBA" id="ARBA00003590"/>
    </source>
</evidence>
<dbReference type="InterPro" id="IPR009056">
    <property type="entry name" value="Cyt_c-like_dom"/>
</dbReference>
<evidence type="ECO:0000256" key="7">
    <source>
        <dbReference type="ARBA" id="ARBA00023004"/>
    </source>
</evidence>
<keyword evidence="7 8" id="KW-0408">Iron</keyword>
<keyword evidence="3" id="KW-0602">Photosynthesis</keyword>
<feature type="domain" description="Cytochrome c" evidence="10">
    <location>
        <begin position="25"/>
        <end position="124"/>
    </location>
</feature>
<protein>
    <submittedName>
        <fullName evidence="11">Cytochrome c family protein</fullName>
    </submittedName>
</protein>
<dbReference type="Proteomes" id="UP000700706">
    <property type="component" value="Unassembled WGS sequence"/>
</dbReference>
<keyword evidence="4 8" id="KW-0349">Heme</keyword>
<dbReference type="EMBL" id="JAEKLZ010000433">
    <property type="protein sequence ID" value="MBW8728630.1"/>
    <property type="molecule type" value="Genomic_DNA"/>
</dbReference>
<accession>A0A952KHN5</accession>
<dbReference type="InterPro" id="IPR036909">
    <property type="entry name" value="Cyt_c-like_dom_sf"/>
</dbReference>